<evidence type="ECO:0000256" key="1">
    <source>
        <dbReference type="SAM" id="Phobius"/>
    </source>
</evidence>
<organism evidence="2 3">
    <name type="scientific">Clydaea vesicula</name>
    <dbReference type="NCBI Taxonomy" id="447962"/>
    <lineage>
        <taxon>Eukaryota</taxon>
        <taxon>Fungi</taxon>
        <taxon>Fungi incertae sedis</taxon>
        <taxon>Chytridiomycota</taxon>
        <taxon>Chytridiomycota incertae sedis</taxon>
        <taxon>Chytridiomycetes</taxon>
        <taxon>Lobulomycetales</taxon>
        <taxon>Lobulomycetaceae</taxon>
        <taxon>Clydaea</taxon>
    </lineage>
</organism>
<keyword evidence="3" id="KW-1185">Reference proteome</keyword>
<keyword evidence="1" id="KW-0472">Membrane</keyword>
<name>A0AAD5TUL6_9FUNG</name>
<feature type="transmembrane region" description="Helical" evidence="1">
    <location>
        <begin position="33"/>
        <end position="55"/>
    </location>
</feature>
<proteinExistence type="predicted"/>
<accession>A0AAD5TUL6</accession>
<evidence type="ECO:0000313" key="2">
    <source>
        <dbReference type="EMBL" id="KAJ3206453.1"/>
    </source>
</evidence>
<reference evidence="2" key="1">
    <citation type="submission" date="2020-05" db="EMBL/GenBank/DDBJ databases">
        <title>Phylogenomic resolution of chytrid fungi.</title>
        <authorList>
            <person name="Stajich J.E."/>
            <person name="Amses K."/>
            <person name="Simmons R."/>
            <person name="Seto K."/>
            <person name="Myers J."/>
            <person name="Bonds A."/>
            <person name="Quandt C.A."/>
            <person name="Barry K."/>
            <person name="Liu P."/>
            <person name="Grigoriev I."/>
            <person name="Longcore J.E."/>
            <person name="James T.Y."/>
        </authorList>
    </citation>
    <scope>NUCLEOTIDE SEQUENCE</scope>
    <source>
        <strain evidence="2">JEL0476</strain>
    </source>
</reference>
<dbReference type="Proteomes" id="UP001211065">
    <property type="component" value="Unassembled WGS sequence"/>
</dbReference>
<sequence length="84" mass="9125">MIGMFDGLQSIATPLLRGLLSNSTSPKDQVGTFPGAIFLASAGFYLIGFIISFGIDKFRLKPYKDLTVTVVEEEIVAVEEVLQV</sequence>
<keyword evidence="1" id="KW-0812">Transmembrane</keyword>
<comment type="caution">
    <text evidence="2">The sequence shown here is derived from an EMBL/GenBank/DDBJ whole genome shotgun (WGS) entry which is preliminary data.</text>
</comment>
<dbReference type="EMBL" id="JADGJW010001123">
    <property type="protein sequence ID" value="KAJ3206453.1"/>
    <property type="molecule type" value="Genomic_DNA"/>
</dbReference>
<protein>
    <submittedName>
        <fullName evidence="2">Uncharacterized protein</fullName>
    </submittedName>
</protein>
<keyword evidence="1" id="KW-1133">Transmembrane helix</keyword>
<gene>
    <name evidence="2" type="ORF">HK099_000536</name>
</gene>
<evidence type="ECO:0000313" key="3">
    <source>
        <dbReference type="Proteomes" id="UP001211065"/>
    </source>
</evidence>
<dbReference type="AlphaFoldDB" id="A0AAD5TUL6"/>